<organism evidence="9 10">
    <name type="scientific">Dreissena polymorpha</name>
    <name type="common">Zebra mussel</name>
    <name type="synonym">Mytilus polymorpha</name>
    <dbReference type="NCBI Taxonomy" id="45954"/>
    <lineage>
        <taxon>Eukaryota</taxon>
        <taxon>Metazoa</taxon>
        <taxon>Spiralia</taxon>
        <taxon>Lophotrochozoa</taxon>
        <taxon>Mollusca</taxon>
        <taxon>Bivalvia</taxon>
        <taxon>Autobranchia</taxon>
        <taxon>Heteroconchia</taxon>
        <taxon>Euheterodonta</taxon>
        <taxon>Imparidentia</taxon>
        <taxon>Neoheterodontei</taxon>
        <taxon>Myida</taxon>
        <taxon>Dreissenoidea</taxon>
        <taxon>Dreissenidae</taxon>
        <taxon>Dreissena</taxon>
    </lineage>
</organism>
<evidence type="ECO:0000256" key="6">
    <source>
        <dbReference type="ARBA" id="ARBA00023002"/>
    </source>
</evidence>
<dbReference type="Proteomes" id="UP000828390">
    <property type="component" value="Unassembled WGS sequence"/>
</dbReference>
<dbReference type="GO" id="GO:0016491">
    <property type="term" value="F:oxidoreductase activity"/>
    <property type="evidence" value="ECO:0007669"/>
    <property type="project" value="UniProtKB-KW"/>
</dbReference>
<dbReference type="InterPro" id="IPR016156">
    <property type="entry name" value="FAD/NAD-linked_Rdtase_dimer_sf"/>
</dbReference>
<evidence type="ECO:0000256" key="2">
    <source>
        <dbReference type="ARBA" id="ARBA00008147"/>
    </source>
</evidence>
<evidence type="ECO:0000259" key="7">
    <source>
        <dbReference type="Pfam" id="PF07992"/>
    </source>
</evidence>
<dbReference type="EMBL" id="JAIWYP010000011">
    <property type="protein sequence ID" value="KAH3734601.1"/>
    <property type="molecule type" value="Genomic_DNA"/>
</dbReference>
<reference evidence="9" key="1">
    <citation type="journal article" date="2019" name="bioRxiv">
        <title>The Genome of the Zebra Mussel, Dreissena polymorpha: A Resource for Invasive Species Research.</title>
        <authorList>
            <person name="McCartney M.A."/>
            <person name="Auch B."/>
            <person name="Kono T."/>
            <person name="Mallez S."/>
            <person name="Zhang Y."/>
            <person name="Obille A."/>
            <person name="Becker A."/>
            <person name="Abrahante J.E."/>
            <person name="Garbe J."/>
            <person name="Badalamenti J.P."/>
            <person name="Herman A."/>
            <person name="Mangelson H."/>
            <person name="Liachko I."/>
            <person name="Sullivan S."/>
            <person name="Sone E.D."/>
            <person name="Koren S."/>
            <person name="Silverstein K.A.T."/>
            <person name="Beckman K.B."/>
            <person name="Gohl D.M."/>
        </authorList>
    </citation>
    <scope>NUCLEOTIDE SEQUENCE</scope>
    <source>
        <strain evidence="9">Duluth1</strain>
        <tissue evidence="9">Whole animal</tissue>
    </source>
</reference>
<keyword evidence="4" id="KW-0285">Flavoprotein</keyword>
<dbReference type="PRINTS" id="PR00411">
    <property type="entry name" value="PNDRDTASEI"/>
</dbReference>
<dbReference type="Pfam" id="PF18267">
    <property type="entry name" value="Rubredoxin_C"/>
    <property type="match status" value="1"/>
</dbReference>
<feature type="domain" description="FAD/NAD(P)-binding" evidence="7">
    <location>
        <begin position="5"/>
        <end position="156"/>
    </location>
</feature>
<dbReference type="PRINTS" id="PR00368">
    <property type="entry name" value="FADPNR"/>
</dbReference>
<keyword evidence="6" id="KW-0560">Oxidoreductase</keyword>
<proteinExistence type="inferred from homology"/>
<feature type="domain" description="NADH-rubredoxin oxidoreductase C-terminal" evidence="8">
    <location>
        <begin position="399"/>
        <end position="463"/>
    </location>
</feature>
<protein>
    <recommendedName>
        <fullName evidence="3">Pyridine nucleotide-disulfide oxidoreductase domain-containing protein 1</fullName>
    </recommendedName>
</protein>
<dbReference type="InterPro" id="IPR023753">
    <property type="entry name" value="FAD/NAD-binding_dom"/>
</dbReference>
<dbReference type="Gene3D" id="3.30.390.30">
    <property type="match status" value="1"/>
</dbReference>
<dbReference type="Gene3D" id="3.50.50.60">
    <property type="entry name" value="FAD/NAD(P)-binding domain"/>
    <property type="match status" value="3"/>
</dbReference>
<feature type="domain" description="FAD/NAD(P)-binding" evidence="7">
    <location>
        <begin position="286"/>
        <end position="369"/>
    </location>
</feature>
<dbReference type="PANTHER" id="PTHR43429">
    <property type="entry name" value="PYRIDINE NUCLEOTIDE-DISULFIDE OXIDOREDUCTASE DOMAIN-CONTAINING"/>
    <property type="match status" value="1"/>
</dbReference>
<name>A0A9D4CYN5_DREPO</name>
<evidence type="ECO:0000256" key="3">
    <source>
        <dbReference type="ARBA" id="ARBA00018240"/>
    </source>
</evidence>
<comment type="cofactor">
    <cofactor evidence="1">
        <name>FAD</name>
        <dbReference type="ChEBI" id="CHEBI:57692"/>
    </cofactor>
</comment>
<evidence type="ECO:0000259" key="8">
    <source>
        <dbReference type="Pfam" id="PF18267"/>
    </source>
</evidence>
<evidence type="ECO:0000256" key="1">
    <source>
        <dbReference type="ARBA" id="ARBA00001974"/>
    </source>
</evidence>
<evidence type="ECO:0000256" key="5">
    <source>
        <dbReference type="ARBA" id="ARBA00022827"/>
    </source>
</evidence>
<dbReference type="Pfam" id="PF07992">
    <property type="entry name" value="Pyr_redox_2"/>
    <property type="match status" value="2"/>
</dbReference>
<keyword evidence="10" id="KW-1185">Reference proteome</keyword>
<keyword evidence="5" id="KW-0274">FAD</keyword>
<evidence type="ECO:0000313" key="10">
    <source>
        <dbReference type="Proteomes" id="UP000828390"/>
    </source>
</evidence>
<dbReference type="OrthoDB" id="202203at2759"/>
<evidence type="ECO:0000256" key="4">
    <source>
        <dbReference type="ARBA" id="ARBA00022630"/>
    </source>
</evidence>
<reference evidence="9" key="2">
    <citation type="submission" date="2020-11" db="EMBL/GenBank/DDBJ databases">
        <authorList>
            <person name="McCartney M.A."/>
            <person name="Auch B."/>
            <person name="Kono T."/>
            <person name="Mallez S."/>
            <person name="Becker A."/>
            <person name="Gohl D.M."/>
            <person name="Silverstein K.A.T."/>
            <person name="Koren S."/>
            <person name="Bechman K.B."/>
            <person name="Herman A."/>
            <person name="Abrahante J.E."/>
            <person name="Garbe J."/>
        </authorList>
    </citation>
    <scope>NUCLEOTIDE SEQUENCE</scope>
    <source>
        <strain evidence="9">Duluth1</strain>
        <tissue evidence="9">Whole animal</tissue>
    </source>
</reference>
<dbReference type="InterPro" id="IPR050260">
    <property type="entry name" value="FAD-bd_OxRdtase"/>
</dbReference>
<dbReference type="InterPro" id="IPR036188">
    <property type="entry name" value="FAD/NAD-bd_sf"/>
</dbReference>
<gene>
    <name evidence="9" type="ORF">DPMN_041040</name>
</gene>
<sequence length="485" mass="53288">MSSCDFLVLGGGIAGVTCAETLSALCPSKSIFLLTASKLIKAVTNYHKVTRTLEQFDVEERHMSTMEAECANVKVIQKIVKSLDTDKHEVLTNDGSVIQYGMLCICTGAKPKVIADNPHVLGIRDTESVQAFQRRLHNARRIIVVGNGGIATELVYEVEGCDVIWAIKDASITSTFIDPGAAQFCLPGLNADKKLADRPIKRLKYTEQVSAPSGATDQTSAAYGSALGPDWMVDLEMTGSKERGHRIHVDYEVEVAGIYSPTELSDSGKSATAFEGSLPDDCWPVYVELTNKKIYGCDFVVSATGVVPNTELFAPNNFSIGADGGINVDSTMQTSIADVYAAGDVCNASWEHAPHWLQMRLWSQARQMGAYAAKCMVARSQGADIHMDFCFELFAHVTKFFNYKVILLGKFNAQDLQDHELLLRVTKGEEYVKVVLQDSRMQGAVLIGDTDLEETFENLILNQTDLTLLKEHLLEPNVDIEDYFD</sequence>
<dbReference type="InterPro" id="IPR041575">
    <property type="entry name" value="Rubredoxin_C"/>
</dbReference>
<dbReference type="AlphaFoldDB" id="A0A9D4CYN5"/>
<dbReference type="SUPFAM" id="SSF51905">
    <property type="entry name" value="FAD/NAD(P)-binding domain"/>
    <property type="match status" value="2"/>
</dbReference>
<evidence type="ECO:0000313" key="9">
    <source>
        <dbReference type="EMBL" id="KAH3734601.1"/>
    </source>
</evidence>
<comment type="caution">
    <text evidence="9">The sequence shown here is derived from an EMBL/GenBank/DDBJ whole genome shotgun (WGS) entry which is preliminary data.</text>
</comment>
<dbReference type="PANTHER" id="PTHR43429:SF2">
    <property type="entry name" value="PYRIDINE NUCLEOTIDE-DISULFIDE OXIDOREDUCTASE DOMAIN-CONTAINING PROTEIN 1"/>
    <property type="match status" value="1"/>
</dbReference>
<accession>A0A9D4CYN5</accession>
<comment type="similarity">
    <text evidence="2">Belongs to the class-I pyridine nucleotide-disulfide oxidoreductase family. PYROXD1 subfamily.</text>
</comment>